<dbReference type="NCBIfam" id="TIGR01511">
    <property type="entry name" value="ATPase-IB1_Cu"/>
    <property type="match status" value="1"/>
</dbReference>
<evidence type="ECO:0000256" key="14">
    <source>
        <dbReference type="ARBA" id="ARBA00023136"/>
    </source>
</evidence>
<evidence type="ECO:0000256" key="7">
    <source>
        <dbReference type="ARBA" id="ARBA00022723"/>
    </source>
</evidence>
<dbReference type="SFLD" id="SFLDS00003">
    <property type="entry name" value="Haloacid_Dehalogenase"/>
    <property type="match status" value="1"/>
</dbReference>
<dbReference type="SUPFAM" id="SSF55008">
    <property type="entry name" value="HMA, heavy metal-associated domain"/>
    <property type="match status" value="2"/>
</dbReference>
<dbReference type="GO" id="GO:0055070">
    <property type="term" value="P:copper ion homeostasis"/>
    <property type="evidence" value="ECO:0007669"/>
    <property type="project" value="TreeGrafter"/>
</dbReference>
<dbReference type="InterPro" id="IPR001757">
    <property type="entry name" value="P_typ_ATPase"/>
</dbReference>
<dbReference type="FunFam" id="2.70.150.10:FF:000002">
    <property type="entry name" value="Copper-transporting ATPase 1, putative"/>
    <property type="match status" value="1"/>
</dbReference>
<dbReference type="Pfam" id="PF00702">
    <property type="entry name" value="Hydrolase"/>
    <property type="match status" value="1"/>
</dbReference>
<keyword evidence="11" id="KW-1278">Translocase</keyword>
<keyword evidence="6 15" id="KW-0812">Transmembrane</keyword>
<proteinExistence type="inferred from homology"/>
<evidence type="ECO:0000256" key="6">
    <source>
        <dbReference type="ARBA" id="ARBA00022692"/>
    </source>
</evidence>
<evidence type="ECO:0000256" key="1">
    <source>
        <dbReference type="ARBA" id="ARBA00004651"/>
    </source>
</evidence>
<dbReference type="Gene3D" id="3.30.70.100">
    <property type="match status" value="2"/>
</dbReference>
<evidence type="ECO:0000313" key="18">
    <source>
        <dbReference type="EMBL" id="MYD90202.1"/>
    </source>
</evidence>
<comment type="subcellular location">
    <subcellularLocation>
        <location evidence="1">Cell membrane</location>
        <topology evidence="1">Multi-pass membrane protein</topology>
    </subcellularLocation>
</comment>
<keyword evidence="7 15" id="KW-0479">Metal-binding</keyword>
<dbReference type="Gene3D" id="2.70.150.10">
    <property type="entry name" value="Calcium-transporting ATPase, cytoplasmic transduction domain A"/>
    <property type="match status" value="1"/>
</dbReference>
<dbReference type="SFLD" id="SFLDG00002">
    <property type="entry name" value="C1.7:_P-type_atpase_like"/>
    <property type="match status" value="1"/>
</dbReference>
<dbReference type="SUPFAM" id="SSF56784">
    <property type="entry name" value="HAD-like"/>
    <property type="match status" value="1"/>
</dbReference>
<evidence type="ECO:0000256" key="10">
    <source>
        <dbReference type="ARBA" id="ARBA00022842"/>
    </source>
</evidence>
<dbReference type="PROSITE" id="PS01047">
    <property type="entry name" value="HMA_1"/>
    <property type="match status" value="2"/>
</dbReference>
<dbReference type="Gene3D" id="3.40.1110.10">
    <property type="entry name" value="Calcium-transporting ATPase, cytoplasmic domain N"/>
    <property type="match status" value="1"/>
</dbReference>
<evidence type="ECO:0000256" key="16">
    <source>
        <dbReference type="SAM" id="MobiDB-lite"/>
    </source>
</evidence>
<dbReference type="SFLD" id="SFLDF00027">
    <property type="entry name" value="p-type_atpase"/>
    <property type="match status" value="1"/>
</dbReference>
<keyword evidence="14 15" id="KW-0472">Membrane</keyword>
<feature type="domain" description="HMA" evidence="17">
    <location>
        <begin position="18"/>
        <end position="84"/>
    </location>
</feature>
<feature type="transmembrane region" description="Helical" evidence="15">
    <location>
        <begin position="817"/>
        <end position="834"/>
    </location>
</feature>
<dbReference type="SUPFAM" id="SSF81653">
    <property type="entry name" value="Calcium ATPase, transduction domain A"/>
    <property type="match status" value="1"/>
</dbReference>
<dbReference type="InterPro" id="IPR036412">
    <property type="entry name" value="HAD-like_sf"/>
</dbReference>
<dbReference type="Pfam" id="PF00403">
    <property type="entry name" value="HMA"/>
    <property type="match status" value="2"/>
</dbReference>
<dbReference type="SUPFAM" id="SSF81665">
    <property type="entry name" value="Calcium ATPase, transmembrane domain M"/>
    <property type="match status" value="1"/>
</dbReference>
<dbReference type="InterPro" id="IPR006121">
    <property type="entry name" value="HMA_dom"/>
</dbReference>
<evidence type="ECO:0000256" key="3">
    <source>
        <dbReference type="ARBA" id="ARBA00022448"/>
    </source>
</evidence>
<evidence type="ECO:0000256" key="9">
    <source>
        <dbReference type="ARBA" id="ARBA00022840"/>
    </source>
</evidence>
<feature type="region of interest" description="Disordered" evidence="16">
    <location>
        <begin position="150"/>
        <end position="170"/>
    </location>
</feature>
<dbReference type="InterPro" id="IPR023298">
    <property type="entry name" value="ATPase_P-typ_TM_dom_sf"/>
</dbReference>
<keyword evidence="3" id="KW-0813">Transport</keyword>
<comment type="similarity">
    <text evidence="2 15">Belongs to the cation transport ATPase (P-type) (TC 3.A.3) family. Type IB subfamily.</text>
</comment>
<keyword evidence="10" id="KW-0460">Magnesium</keyword>
<feature type="transmembrane region" description="Helical" evidence="15">
    <location>
        <begin position="787"/>
        <end position="811"/>
    </location>
</feature>
<keyword evidence="5" id="KW-0597">Phosphoprotein</keyword>
<evidence type="ECO:0000256" key="13">
    <source>
        <dbReference type="ARBA" id="ARBA00023065"/>
    </source>
</evidence>
<accession>A0A6B1DU22</accession>
<feature type="transmembrane region" description="Helical" evidence="15">
    <location>
        <begin position="277"/>
        <end position="295"/>
    </location>
</feature>
<dbReference type="PRINTS" id="PR00119">
    <property type="entry name" value="CATATPASE"/>
</dbReference>
<dbReference type="FunFam" id="3.30.70.100:FF:000001">
    <property type="entry name" value="ATPase copper transporting beta"/>
    <property type="match status" value="2"/>
</dbReference>
<organism evidence="18">
    <name type="scientific">Caldilineaceae bacterium SB0662_bin_9</name>
    <dbReference type="NCBI Taxonomy" id="2605258"/>
    <lineage>
        <taxon>Bacteria</taxon>
        <taxon>Bacillati</taxon>
        <taxon>Chloroflexota</taxon>
        <taxon>Caldilineae</taxon>
        <taxon>Caldilineales</taxon>
        <taxon>Caldilineaceae</taxon>
    </lineage>
</organism>
<dbReference type="InterPro" id="IPR036163">
    <property type="entry name" value="HMA_dom_sf"/>
</dbReference>
<dbReference type="InterPro" id="IPR018303">
    <property type="entry name" value="ATPase_P-typ_P_site"/>
</dbReference>
<dbReference type="Gene3D" id="3.40.50.1000">
    <property type="entry name" value="HAD superfamily/HAD-like"/>
    <property type="match status" value="1"/>
</dbReference>
<dbReference type="CDD" id="cd00371">
    <property type="entry name" value="HMA"/>
    <property type="match status" value="2"/>
</dbReference>
<dbReference type="EMBL" id="VXPY01000052">
    <property type="protein sequence ID" value="MYD90202.1"/>
    <property type="molecule type" value="Genomic_DNA"/>
</dbReference>
<keyword evidence="8 15" id="KW-0547">Nucleotide-binding</keyword>
<sequence>MPMTATVQKSLPSDHGLAQASLPVEGMHCTGCAQSIQMGLGTVPGVASAAVSYAAGQAEVQFDPRQISLGSLASAVADLGYAVPRAETELAIGGMTCTGCVQAVQQALNGTEGVLEARVSLTPPLATVTYLPHATNPEALATSVDRAGYEASRPEPAGEPAAVTEGGEQAVKPDPELRARRLQLAIAIACSAAIMLLNMTAMLGPGLLQWLPVAAREWVGAVLGSIVVLVVGREFHVRAVQSLRRGFPGMDVLVSLGSLVAWGTSLTTLILGLDRTLFPLFFESAAFIITFIYLGRYLEAGARRQTGEAIAALMTLQPTQAVVERSGRQQTLPLAELVVGDTVLVRAGDTVPVDGTVLDGSSSVDESMLTGESLPVPKHTGDEVWSGTSNLDGSLRFRADAVGSETAAARIATTVRQALMSQAPVQSLADRIARVFVPIIVALATVCGLIWGFWGAAQYYPDLAPASVSLIFASAVLLISCPCALGLATPTAMIAGTSLGARRGILVKDAATLQRLSTIDTVLLDKTGTVTEGALQLEKLVPSPQAALDPDRILSLAAAVLEGSAHPVARAIAAEAEQRELPMPPASGFHSMAGLGVEGTVEGSAVLIGSQELMDQHGLSTAEFGTLLSEAEAGPASITFVAVANRVEAFAVVADSLRREAADTVTALRARGLEIRMLSGDHDRAAAAAATALGLDPSREVRSRLRPEDKLSIVTEFQAAGHQVAMAGDGVNDAPALARADVGLAMVSGHNLALQTADVGILNNQISRIPEALRLGQRTMRVVRQNLFWAFAYNVAAIPLAAGLFVPWLGLKLEPQFAAAIMAVSSIIVVRNSLRIRGFSLH</sequence>
<evidence type="ECO:0000256" key="4">
    <source>
        <dbReference type="ARBA" id="ARBA00022475"/>
    </source>
</evidence>
<dbReference type="NCBIfam" id="TIGR01525">
    <property type="entry name" value="ATPase-IB_hvy"/>
    <property type="match status" value="1"/>
</dbReference>
<keyword evidence="12 15" id="KW-1133">Transmembrane helix</keyword>
<dbReference type="Pfam" id="PF00122">
    <property type="entry name" value="E1-E2_ATPase"/>
    <property type="match status" value="1"/>
</dbReference>
<dbReference type="InterPro" id="IPR059000">
    <property type="entry name" value="ATPase_P-type_domA"/>
</dbReference>
<dbReference type="InterPro" id="IPR023214">
    <property type="entry name" value="HAD_sf"/>
</dbReference>
<protein>
    <submittedName>
        <fullName evidence="18">Heavy metal translocating P-type ATPase</fullName>
    </submittedName>
</protein>
<keyword evidence="13" id="KW-0406">Ion transport</keyword>
<comment type="caution">
    <text evidence="18">The sequence shown here is derived from an EMBL/GenBank/DDBJ whole genome shotgun (WGS) entry which is preliminary data.</text>
</comment>
<dbReference type="CDD" id="cd02094">
    <property type="entry name" value="P-type_ATPase_Cu-like"/>
    <property type="match status" value="1"/>
</dbReference>
<dbReference type="InterPro" id="IPR044492">
    <property type="entry name" value="P_typ_ATPase_HD_dom"/>
</dbReference>
<gene>
    <name evidence="18" type="ORF">F4Y08_07665</name>
</gene>
<dbReference type="PANTHER" id="PTHR43520">
    <property type="entry name" value="ATP7, ISOFORM B"/>
    <property type="match status" value="1"/>
</dbReference>
<dbReference type="GO" id="GO:0005886">
    <property type="term" value="C:plasma membrane"/>
    <property type="evidence" value="ECO:0007669"/>
    <property type="project" value="UniProtKB-SubCell"/>
</dbReference>
<dbReference type="PANTHER" id="PTHR43520:SF5">
    <property type="entry name" value="CATION-TRANSPORTING P-TYPE ATPASE-RELATED"/>
    <property type="match status" value="1"/>
</dbReference>
<reference evidence="18" key="1">
    <citation type="submission" date="2019-09" db="EMBL/GenBank/DDBJ databases">
        <title>Characterisation of the sponge microbiome using genome-centric metagenomics.</title>
        <authorList>
            <person name="Engelberts J.P."/>
            <person name="Robbins S.J."/>
            <person name="De Goeij J.M."/>
            <person name="Aranda M."/>
            <person name="Bell S.C."/>
            <person name="Webster N.S."/>
        </authorList>
    </citation>
    <scope>NUCLEOTIDE SEQUENCE</scope>
    <source>
        <strain evidence="18">SB0662_bin_9</strain>
    </source>
</reference>
<evidence type="ECO:0000256" key="11">
    <source>
        <dbReference type="ARBA" id="ARBA00022967"/>
    </source>
</evidence>
<dbReference type="PROSITE" id="PS50846">
    <property type="entry name" value="HMA_2"/>
    <property type="match status" value="2"/>
</dbReference>
<dbReference type="PRINTS" id="PR00942">
    <property type="entry name" value="CUATPASEI"/>
</dbReference>
<evidence type="ECO:0000256" key="2">
    <source>
        <dbReference type="ARBA" id="ARBA00006024"/>
    </source>
</evidence>
<evidence type="ECO:0000256" key="5">
    <source>
        <dbReference type="ARBA" id="ARBA00022553"/>
    </source>
</evidence>
<dbReference type="InterPro" id="IPR027256">
    <property type="entry name" value="P-typ_ATPase_IB"/>
</dbReference>
<feature type="transmembrane region" description="Helical" evidence="15">
    <location>
        <begin position="210"/>
        <end position="231"/>
    </location>
</feature>
<dbReference type="InterPro" id="IPR023299">
    <property type="entry name" value="ATPase_P-typ_cyto_dom_N"/>
</dbReference>
<feature type="transmembrane region" description="Helical" evidence="15">
    <location>
        <begin position="252"/>
        <end position="271"/>
    </location>
</feature>
<evidence type="ECO:0000259" key="17">
    <source>
        <dbReference type="PROSITE" id="PS50846"/>
    </source>
</evidence>
<dbReference type="GO" id="GO:0016887">
    <property type="term" value="F:ATP hydrolysis activity"/>
    <property type="evidence" value="ECO:0007669"/>
    <property type="project" value="InterPro"/>
</dbReference>
<evidence type="ECO:0000256" key="15">
    <source>
        <dbReference type="RuleBase" id="RU362081"/>
    </source>
</evidence>
<dbReference type="AlphaFoldDB" id="A0A6B1DU22"/>
<evidence type="ECO:0000256" key="8">
    <source>
        <dbReference type="ARBA" id="ARBA00022741"/>
    </source>
</evidence>
<feature type="transmembrane region" description="Helical" evidence="15">
    <location>
        <begin position="466"/>
        <end position="488"/>
    </location>
</feature>
<dbReference type="InterPro" id="IPR008250">
    <property type="entry name" value="ATPase_P-typ_transduc_dom_A_sf"/>
</dbReference>
<keyword evidence="9 15" id="KW-0067">ATP-binding</keyword>
<dbReference type="NCBIfam" id="TIGR01494">
    <property type="entry name" value="ATPase_P-type"/>
    <property type="match status" value="1"/>
</dbReference>
<dbReference type="GO" id="GO:0043682">
    <property type="term" value="F:P-type divalent copper transporter activity"/>
    <property type="evidence" value="ECO:0007669"/>
    <property type="project" value="TreeGrafter"/>
</dbReference>
<feature type="transmembrane region" description="Helical" evidence="15">
    <location>
        <begin position="435"/>
        <end position="454"/>
    </location>
</feature>
<name>A0A6B1DU22_9CHLR</name>
<dbReference type="PROSITE" id="PS00154">
    <property type="entry name" value="ATPASE_E1_E2"/>
    <property type="match status" value="1"/>
</dbReference>
<dbReference type="GO" id="GO:0005524">
    <property type="term" value="F:ATP binding"/>
    <property type="evidence" value="ECO:0007669"/>
    <property type="project" value="UniProtKB-UniRule"/>
</dbReference>
<dbReference type="GO" id="GO:0005507">
    <property type="term" value="F:copper ion binding"/>
    <property type="evidence" value="ECO:0007669"/>
    <property type="project" value="TreeGrafter"/>
</dbReference>
<keyword evidence="4 15" id="KW-1003">Cell membrane</keyword>
<feature type="transmembrane region" description="Helical" evidence="15">
    <location>
        <begin position="182"/>
        <end position="204"/>
    </location>
</feature>
<dbReference type="InterPro" id="IPR017969">
    <property type="entry name" value="Heavy-metal-associated_CS"/>
</dbReference>
<feature type="domain" description="HMA" evidence="17">
    <location>
        <begin position="86"/>
        <end position="152"/>
    </location>
</feature>
<evidence type="ECO:0000256" key="12">
    <source>
        <dbReference type="ARBA" id="ARBA00022989"/>
    </source>
</evidence>